<feature type="domain" description="LXG" evidence="3">
    <location>
        <begin position="1"/>
        <end position="235"/>
    </location>
</feature>
<accession>A0A841YNT4</accession>
<name>A0A841YNT4_9LIST</name>
<sequence>MKIDVRELREFVSDHITALTKEHETLHDAMTATTTFTTETQEFFKGKTADASRAYLQEAYQPVQQKTLEVNELMTKTLDAYIADAEAQFGANGIVDIPAIEMEYKRNLNQFTDYERQEYRELNEFIQEANEFISFPTSNLSLVEELHHDALAEITKVRMKLEDFETKWNTEFNKVETLQTELDHMLAQVGNNTITPTSYQAGMIKFMNAEQQALYDKLPPEFKDAITSGFATIDDFQSTNDGFIVCTKPLGTEEYADWYTYCIKDENGDFVFGVCKLRSNLNAKSGIGIAISFIEVLPSDLNLIFSKQKTGNEFDSEENSSIYKAIYGLGEGNPALLNYFSDSNSKAPYLIADLYVKKIVDSNIKDGIISTQDLSALEDYQLEQLEALGCYKDGKLYILDKDNLTEAEYRSILLCYSANTSIYSFAAEVQAHATGTGFAEDPWKSNATSALVGLGAGALFPPLAILSGTIGFYGTRYGLGEVQKSGVKSDSGVGEAGDSAPSKKVMEEAFGREDSYLTKEQRELHESEEKKKHGW</sequence>
<feature type="region of interest" description="Disordered" evidence="2">
    <location>
        <begin position="485"/>
        <end position="535"/>
    </location>
</feature>
<evidence type="ECO:0000256" key="2">
    <source>
        <dbReference type="SAM" id="MobiDB-lite"/>
    </source>
</evidence>
<evidence type="ECO:0000313" key="5">
    <source>
        <dbReference type="EMBL" id="MBC1616944.1"/>
    </source>
</evidence>
<dbReference type="RefSeq" id="WP_185406070.1">
    <property type="nucleotide sequence ID" value="NZ_JAARPT010000005.1"/>
</dbReference>
<evidence type="ECO:0000313" key="6">
    <source>
        <dbReference type="Proteomes" id="UP000544413"/>
    </source>
</evidence>
<proteinExistence type="inferred from homology"/>
<dbReference type="EMBL" id="JAARSH010000008">
    <property type="protein sequence ID" value="MBC1616944.1"/>
    <property type="molecule type" value="Genomic_DNA"/>
</dbReference>
<gene>
    <name evidence="4" type="ORF">HB836_09260</name>
    <name evidence="5" type="ORF">HB904_12135</name>
</gene>
<dbReference type="AlphaFoldDB" id="A0A841YNT4"/>
<dbReference type="EMBL" id="JAARPT010000005">
    <property type="protein sequence ID" value="MBC1401793.1"/>
    <property type="molecule type" value="Genomic_DNA"/>
</dbReference>
<evidence type="ECO:0000259" key="3">
    <source>
        <dbReference type="PROSITE" id="PS51756"/>
    </source>
</evidence>
<reference evidence="6 7" key="1">
    <citation type="submission" date="2020-03" db="EMBL/GenBank/DDBJ databases">
        <title>Soil Listeria distribution.</title>
        <authorList>
            <person name="Liao J."/>
            <person name="Wiedmann M."/>
        </authorList>
    </citation>
    <scope>NUCLEOTIDE SEQUENCE [LARGE SCALE GENOMIC DNA]</scope>
    <source>
        <strain evidence="5 7">FSL L7-1299</strain>
        <strain evidence="4 6">FSL L7-1658</strain>
    </source>
</reference>
<protein>
    <recommendedName>
        <fullName evidence="3">LXG domain-containing protein</fullName>
    </recommendedName>
</protein>
<evidence type="ECO:0000256" key="1">
    <source>
        <dbReference type="ARBA" id="ARBA00034117"/>
    </source>
</evidence>
<evidence type="ECO:0000313" key="7">
    <source>
        <dbReference type="Proteomes" id="UP000574104"/>
    </source>
</evidence>
<dbReference type="Proteomes" id="UP000544413">
    <property type="component" value="Unassembled WGS sequence"/>
</dbReference>
<dbReference type="Pfam" id="PF04740">
    <property type="entry name" value="LXG"/>
    <property type="match status" value="1"/>
</dbReference>
<dbReference type="PROSITE" id="PS51756">
    <property type="entry name" value="LXG"/>
    <property type="match status" value="1"/>
</dbReference>
<comment type="similarity">
    <text evidence="1">In the N-terminal section; belongs to the LXG family.</text>
</comment>
<comment type="caution">
    <text evidence="4">The sequence shown here is derived from an EMBL/GenBank/DDBJ whole genome shotgun (WGS) entry which is preliminary data.</text>
</comment>
<feature type="compositionally biased region" description="Basic and acidic residues" evidence="2">
    <location>
        <begin position="504"/>
        <end position="535"/>
    </location>
</feature>
<dbReference type="InterPro" id="IPR006829">
    <property type="entry name" value="LXG_dom"/>
</dbReference>
<organism evidence="4 6">
    <name type="scientific">Listeria booriae</name>
    <dbReference type="NCBI Taxonomy" id="1552123"/>
    <lineage>
        <taxon>Bacteria</taxon>
        <taxon>Bacillati</taxon>
        <taxon>Bacillota</taxon>
        <taxon>Bacilli</taxon>
        <taxon>Bacillales</taxon>
        <taxon>Listeriaceae</taxon>
        <taxon>Listeria</taxon>
    </lineage>
</organism>
<evidence type="ECO:0000313" key="4">
    <source>
        <dbReference type="EMBL" id="MBC1401793.1"/>
    </source>
</evidence>
<dbReference type="Proteomes" id="UP000574104">
    <property type="component" value="Unassembled WGS sequence"/>
</dbReference>